<reference evidence="2 3" key="1">
    <citation type="submission" date="2024-01" db="EMBL/GenBank/DDBJ databases">
        <title>Comparative genomics of Cryptococcus and Kwoniella reveals pathogenesis evolution and contrasting modes of karyotype evolution via chromosome fusion or intercentromeric recombination.</title>
        <authorList>
            <person name="Coelho M.A."/>
            <person name="David-Palma M."/>
            <person name="Shea T."/>
            <person name="Bowers K."/>
            <person name="McGinley-Smith S."/>
            <person name="Mohammad A.W."/>
            <person name="Gnirke A."/>
            <person name="Yurkov A.M."/>
            <person name="Nowrousian M."/>
            <person name="Sun S."/>
            <person name="Cuomo C.A."/>
            <person name="Heitman J."/>
        </authorList>
    </citation>
    <scope>NUCLEOTIDE SEQUENCE [LARGE SCALE GENOMIC DNA]</scope>
    <source>
        <strain evidence="2 3">CBS 6074</strain>
    </source>
</reference>
<feature type="compositionally biased region" description="Polar residues" evidence="1">
    <location>
        <begin position="47"/>
        <end position="56"/>
    </location>
</feature>
<name>A0AAX4K4Q7_9TREE</name>
<gene>
    <name evidence="2" type="ORF">L201_007670</name>
</gene>
<dbReference type="AlphaFoldDB" id="A0AAX4K4Q7"/>
<feature type="region of interest" description="Disordered" evidence="1">
    <location>
        <begin position="1"/>
        <end position="90"/>
    </location>
</feature>
<dbReference type="RefSeq" id="XP_066079473.1">
    <property type="nucleotide sequence ID" value="XM_066223376.1"/>
</dbReference>
<evidence type="ECO:0000256" key="1">
    <source>
        <dbReference type="SAM" id="MobiDB-lite"/>
    </source>
</evidence>
<feature type="compositionally biased region" description="Polar residues" evidence="1">
    <location>
        <begin position="1"/>
        <end position="14"/>
    </location>
</feature>
<sequence>MNSSNTASPSNTRSDISRNGGATDSFYTKTRNYLSNDAESIKPQRSDIMQSTSLNDGDTDYYIKTRDYLNRETDSTQVRPQSHYSPFHGQ</sequence>
<evidence type="ECO:0000313" key="3">
    <source>
        <dbReference type="Proteomes" id="UP001355207"/>
    </source>
</evidence>
<dbReference type="GeneID" id="91098338"/>
<dbReference type="EMBL" id="CP144108">
    <property type="protein sequence ID" value="WWC92711.1"/>
    <property type="molecule type" value="Genomic_DNA"/>
</dbReference>
<feature type="compositionally biased region" description="Polar residues" evidence="1">
    <location>
        <begin position="20"/>
        <end position="38"/>
    </location>
</feature>
<dbReference type="Proteomes" id="UP001355207">
    <property type="component" value="Chromosome 11"/>
</dbReference>
<evidence type="ECO:0000313" key="2">
    <source>
        <dbReference type="EMBL" id="WWC92711.1"/>
    </source>
</evidence>
<feature type="compositionally biased region" description="Polar residues" evidence="1">
    <location>
        <begin position="75"/>
        <end position="84"/>
    </location>
</feature>
<feature type="compositionally biased region" description="Basic and acidic residues" evidence="1">
    <location>
        <begin position="61"/>
        <end position="74"/>
    </location>
</feature>
<keyword evidence="3" id="KW-1185">Reference proteome</keyword>
<organism evidence="2 3">
    <name type="scientific">Kwoniella dendrophila CBS 6074</name>
    <dbReference type="NCBI Taxonomy" id="1295534"/>
    <lineage>
        <taxon>Eukaryota</taxon>
        <taxon>Fungi</taxon>
        <taxon>Dikarya</taxon>
        <taxon>Basidiomycota</taxon>
        <taxon>Agaricomycotina</taxon>
        <taxon>Tremellomycetes</taxon>
        <taxon>Tremellales</taxon>
        <taxon>Cryptococcaceae</taxon>
        <taxon>Kwoniella</taxon>
    </lineage>
</organism>
<accession>A0AAX4K4Q7</accession>
<protein>
    <submittedName>
        <fullName evidence="2">Uncharacterized protein</fullName>
    </submittedName>
</protein>
<proteinExistence type="predicted"/>